<dbReference type="AlphaFoldDB" id="A0A6J1R165"/>
<proteinExistence type="predicted"/>
<name>A0A6J1R165_9HYME</name>
<dbReference type="Gene3D" id="3.30.70.270">
    <property type="match status" value="1"/>
</dbReference>
<evidence type="ECO:0000313" key="3">
    <source>
        <dbReference type="RefSeq" id="XP_024886565.1"/>
    </source>
</evidence>
<sequence>MRRANIRRNATLLNHRYQILDYADDLDVAGRSLKEVREIFEAIKEEARKVRLQINADKIKFMVVSRSQVAKRKYGQRLIIRQYSFEVVSEFTYLGSVISKDNNEAAEIKRRMVKANRAYFSLEQPK</sequence>
<dbReference type="InterPro" id="IPR043128">
    <property type="entry name" value="Rev_trsase/Diguanyl_cyclase"/>
</dbReference>
<accession>A0A6J1R165</accession>
<dbReference type="InterPro" id="IPR043502">
    <property type="entry name" value="DNA/RNA_pol_sf"/>
</dbReference>
<dbReference type="PROSITE" id="PS50878">
    <property type="entry name" value="RT_POL"/>
    <property type="match status" value="1"/>
</dbReference>
<dbReference type="GO" id="GO:0071897">
    <property type="term" value="P:DNA biosynthetic process"/>
    <property type="evidence" value="ECO:0007669"/>
    <property type="project" value="UniProtKB-ARBA"/>
</dbReference>
<dbReference type="GeneID" id="112464029"/>
<reference evidence="3" key="1">
    <citation type="submission" date="2025-08" db="UniProtKB">
        <authorList>
            <consortium name="RefSeq"/>
        </authorList>
    </citation>
    <scope>IDENTIFICATION</scope>
    <source>
        <tissue evidence="3">Whole body</tissue>
    </source>
</reference>
<organism evidence="2 3">
    <name type="scientific">Temnothorax curvispinosus</name>
    <dbReference type="NCBI Taxonomy" id="300111"/>
    <lineage>
        <taxon>Eukaryota</taxon>
        <taxon>Metazoa</taxon>
        <taxon>Ecdysozoa</taxon>
        <taxon>Arthropoda</taxon>
        <taxon>Hexapoda</taxon>
        <taxon>Insecta</taxon>
        <taxon>Pterygota</taxon>
        <taxon>Neoptera</taxon>
        <taxon>Endopterygota</taxon>
        <taxon>Hymenoptera</taxon>
        <taxon>Apocrita</taxon>
        <taxon>Aculeata</taxon>
        <taxon>Formicoidea</taxon>
        <taxon>Formicidae</taxon>
        <taxon>Myrmicinae</taxon>
        <taxon>Temnothorax</taxon>
    </lineage>
</organism>
<dbReference type="Proteomes" id="UP000504618">
    <property type="component" value="Unplaced"/>
</dbReference>
<dbReference type="PANTHER" id="PTHR47027:SF29">
    <property type="entry name" value="C2H2-TYPE DOMAIN-CONTAINING PROTEIN"/>
    <property type="match status" value="1"/>
</dbReference>
<evidence type="ECO:0000313" key="2">
    <source>
        <dbReference type="Proteomes" id="UP000504618"/>
    </source>
</evidence>
<keyword evidence="2" id="KW-1185">Reference proteome</keyword>
<dbReference type="Pfam" id="PF00078">
    <property type="entry name" value="RVT_1"/>
    <property type="match status" value="1"/>
</dbReference>
<protein>
    <submittedName>
        <fullName evidence="3">Uncharacterized protein LOC112464029</fullName>
    </submittedName>
</protein>
<dbReference type="InterPro" id="IPR000477">
    <property type="entry name" value="RT_dom"/>
</dbReference>
<dbReference type="SUPFAM" id="SSF56672">
    <property type="entry name" value="DNA/RNA polymerases"/>
    <property type="match status" value="1"/>
</dbReference>
<dbReference type="PANTHER" id="PTHR47027">
    <property type="entry name" value="REVERSE TRANSCRIPTASE DOMAIN-CONTAINING PROTEIN"/>
    <property type="match status" value="1"/>
</dbReference>
<dbReference type="OrthoDB" id="8024598at2759"/>
<dbReference type="RefSeq" id="XP_024886565.1">
    <property type="nucleotide sequence ID" value="XM_025030797.1"/>
</dbReference>
<feature type="domain" description="Reverse transcriptase" evidence="1">
    <location>
        <begin position="1"/>
        <end position="98"/>
    </location>
</feature>
<evidence type="ECO:0000259" key="1">
    <source>
        <dbReference type="PROSITE" id="PS50878"/>
    </source>
</evidence>
<gene>
    <name evidence="3" type="primary">LOC112464029</name>
</gene>